<feature type="transmembrane region" description="Helical" evidence="6">
    <location>
        <begin position="37"/>
        <end position="57"/>
    </location>
</feature>
<dbReference type="SMART" id="SM00387">
    <property type="entry name" value="HATPase_c"/>
    <property type="match status" value="1"/>
</dbReference>
<dbReference type="PANTHER" id="PTHR42878:SF14">
    <property type="entry name" value="OSMOLARITY TWO-COMPONENT SYSTEM PROTEIN SSK1"/>
    <property type="match status" value="1"/>
</dbReference>
<dbReference type="Pfam" id="PF02518">
    <property type="entry name" value="HATPase_c"/>
    <property type="match status" value="1"/>
</dbReference>
<dbReference type="InterPro" id="IPR004358">
    <property type="entry name" value="Sig_transdc_His_kin-like_C"/>
</dbReference>
<dbReference type="CDD" id="cd00082">
    <property type="entry name" value="HisKA"/>
    <property type="match status" value="1"/>
</dbReference>
<evidence type="ECO:0000256" key="6">
    <source>
        <dbReference type="SAM" id="Phobius"/>
    </source>
</evidence>
<keyword evidence="4" id="KW-0808">Transferase</keyword>
<proteinExistence type="predicted"/>
<dbReference type="Pfam" id="PF00512">
    <property type="entry name" value="HisKA"/>
    <property type="match status" value="1"/>
</dbReference>
<evidence type="ECO:0000256" key="5">
    <source>
        <dbReference type="ARBA" id="ARBA00022777"/>
    </source>
</evidence>
<evidence type="ECO:0000259" key="7">
    <source>
        <dbReference type="PROSITE" id="PS50109"/>
    </source>
</evidence>
<accession>A0ABR9RYI8</accession>
<organism evidence="8 9">
    <name type="scientific">Ramlibacter pallidus</name>
    <dbReference type="NCBI Taxonomy" id="2780087"/>
    <lineage>
        <taxon>Bacteria</taxon>
        <taxon>Pseudomonadati</taxon>
        <taxon>Pseudomonadota</taxon>
        <taxon>Betaproteobacteria</taxon>
        <taxon>Burkholderiales</taxon>
        <taxon>Comamonadaceae</taxon>
        <taxon>Ramlibacter</taxon>
    </lineage>
</organism>
<keyword evidence="6" id="KW-1133">Transmembrane helix</keyword>
<dbReference type="PROSITE" id="PS50109">
    <property type="entry name" value="HIS_KIN"/>
    <property type="match status" value="1"/>
</dbReference>
<dbReference type="SUPFAM" id="SSF47384">
    <property type="entry name" value="Homodimeric domain of signal transducing histidine kinase"/>
    <property type="match status" value="1"/>
</dbReference>
<reference evidence="8 9" key="1">
    <citation type="submission" date="2020-10" db="EMBL/GenBank/DDBJ databases">
        <title>Ramlibacter sp. HM2 16S ribosomal RNA gene Genome sequencing and assembly.</title>
        <authorList>
            <person name="Kang M."/>
        </authorList>
    </citation>
    <scope>NUCLEOTIDE SEQUENCE [LARGE SCALE GENOMIC DNA]</scope>
    <source>
        <strain evidence="8 9">HM2</strain>
    </source>
</reference>
<evidence type="ECO:0000313" key="9">
    <source>
        <dbReference type="Proteomes" id="UP000806285"/>
    </source>
</evidence>
<dbReference type="InterPro" id="IPR003661">
    <property type="entry name" value="HisK_dim/P_dom"/>
</dbReference>
<evidence type="ECO:0000256" key="1">
    <source>
        <dbReference type="ARBA" id="ARBA00000085"/>
    </source>
</evidence>
<keyword evidence="6" id="KW-0472">Membrane</keyword>
<comment type="catalytic activity">
    <reaction evidence="1">
        <text>ATP + protein L-histidine = ADP + protein N-phospho-L-histidine.</text>
        <dbReference type="EC" id="2.7.13.3"/>
    </reaction>
</comment>
<comment type="caution">
    <text evidence="8">The sequence shown here is derived from an EMBL/GenBank/DDBJ whole genome shotgun (WGS) entry which is preliminary data.</text>
</comment>
<dbReference type="SUPFAM" id="SSF55874">
    <property type="entry name" value="ATPase domain of HSP90 chaperone/DNA topoisomerase II/histidine kinase"/>
    <property type="match status" value="1"/>
</dbReference>
<dbReference type="InterPro" id="IPR036097">
    <property type="entry name" value="HisK_dim/P_sf"/>
</dbReference>
<dbReference type="Proteomes" id="UP000806285">
    <property type="component" value="Unassembled WGS sequence"/>
</dbReference>
<gene>
    <name evidence="8" type="ORF">IM787_01825</name>
</gene>
<feature type="transmembrane region" description="Helical" evidence="6">
    <location>
        <begin position="144"/>
        <end position="163"/>
    </location>
</feature>
<feature type="transmembrane region" description="Helical" evidence="6">
    <location>
        <begin position="97"/>
        <end position="117"/>
    </location>
</feature>
<dbReference type="EC" id="2.7.13.3" evidence="2"/>
<dbReference type="GO" id="GO:0016301">
    <property type="term" value="F:kinase activity"/>
    <property type="evidence" value="ECO:0007669"/>
    <property type="project" value="UniProtKB-KW"/>
</dbReference>
<evidence type="ECO:0000313" key="8">
    <source>
        <dbReference type="EMBL" id="MBE7366296.1"/>
    </source>
</evidence>
<feature type="transmembrane region" description="Helical" evidence="6">
    <location>
        <begin position="123"/>
        <end position="139"/>
    </location>
</feature>
<dbReference type="PANTHER" id="PTHR42878">
    <property type="entry name" value="TWO-COMPONENT HISTIDINE KINASE"/>
    <property type="match status" value="1"/>
</dbReference>
<evidence type="ECO:0000256" key="2">
    <source>
        <dbReference type="ARBA" id="ARBA00012438"/>
    </source>
</evidence>
<dbReference type="InterPro" id="IPR036890">
    <property type="entry name" value="HATPase_C_sf"/>
</dbReference>
<evidence type="ECO:0000256" key="3">
    <source>
        <dbReference type="ARBA" id="ARBA00022553"/>
    </source>
</evidence>
<evidence type="ECO:0000256" key="4">
    <source>
        <dbReference type="ARBA" id="ARBA00022679"/>
    </source>
</evidence>
<dbReference type="EMBL" id="JADDIV010000001">
    <property type="protein sequence ID" value="MBE7366296.1"/>
    <property type="molecule type" value="Genomic_DNA"/>
</dbReference>
<keyword evidence="9" id="KW-1185">Reference proteome</keyword>
<dbReference type="PRINTS" id="PR00344">
    <property type="entry name" value="BCTRLSENSOR"/>
</dbReference>
<feature type="domain" description="Histidine kinase" evidence="7">
    <location>
        <begin position="213"/>
        <end position="432"/>
    </location>
</feature>
<feature type="transmembrane region" description="Helical" evidence="6">
    <location>
        <begin position="69"/>
        <end position="90"/>
    </location>
</feature>
<dbReference type="InterPro" id="IPR050351">
    <property type="entry name" value="BphY/WalK/GraS-like"/>
</dbReference>
<dbReference type="InterPro" id="IPR003594">
    <property type="entry name" value="HATPase_dom"/>
</dbReference>
<protein>
    <recommendedName>
        <fullName evidence="2">histidine kinase</fullName>
        <ecNumber evidence="2">2.7.13.3</ecNumber>
    </recommendedName>
</protein>
<dbReference type="SMART" id="SM00388">
    <property type="entry name" value="HisKA"/>
    <property type="match status" value="1"/>
</dbReference>
<feature type="transmembrane region" description="Helical" evidence="6">
    <location>
        <begin position="175"/>
        <end position="194"/>
    </location>
</feature>
<keyword evidence="3" id="KW-0597">Phosphoprotein</keyword>
<keyword evidence="5 8" id="KW-0418">Kinase</keyword>
<dbReference type="Gene3D" id="1.10.287.130">
    <property type="match status" value="1"/>
</dbReference>
<dbReference type="InterPro" id="IPR005467">
    <property type="entry name" value="His_kinase_dom"/>
</dbReference>
<dbReference type="Gene3D" id="3.30.565.10">
    <property type="entry name" value="Histidine kinase-like ATPase, C-terminal domain"/>
    <property type="match status" value="1"/>
</dbReference>
<sequence length="432" mass="47496">MPSPRALLQLARHRLRHPSSSGVLQPLLEPVLHPSRWRIRAIGASMFLGHPLFYLVWTHWLPQPYENLWLRLLVAGLGLSLLAIPAASVAPPSRATAVVVTAIFWLTLPWFFSWMYFCNGGNAVWLASVGAMLLIYYHLTDWRLATVGAASGMAVAWVMFEAFGPQAPALGLELAATNTVVLSFCWYTGIVLGLSSSNLRREQLNFTLGTMGIMAHELRTPLATMQLIAEAVRNEAPQHGGESGERLQQLGQRLNHLVRNMNHQIDMQITNARLTRLPRNAERISAAEVVQAALADYPYRSTRERQAVVVRVHADFHFFGSPALFSQVVDNLTKNALRSLAAASSAIQPGDLLIEIGALGQRGRIVFTDNGVGMDAVLRKRIFQPFFSTDRGTGHGLGLAFCQRVVHAAQGTIRVKSAPHQGAVFTIELPVA</sequence>
<keyword evidence="6" id="KW-0812">Transmembrane</keyword>
<name>A0ABR9RYI8_9BURK</name>